<dbReference type="PANTHER" id="PTHR12714:SF9">
    <property type="entry name" value="PROTEIN-S-ISOPRENYLCYSTEINE O-METHYLTRANSFERASE"/>
    <property type="match status" value="1"/>
</dbReference>
<keyword evidence="3 5" id="KW-1133">Transmembrane helix</keyword>
<name>A0ABN1XZL5_9ACTN</name>
<evidence type="ECO:0000256" key="4">
    <source>
        <dbReference type="ARBA" id="ARBA00023136"/>
    </source>
</evidence>
<dbReference type="Pfam" id="PF04140">
    <property type="entry name" value="ICMT"/>
    <property type="match status" value="1"/>
</dbReference>
<organism evidence="6 7">
    <name type="scientific">Kitasatospora putterlickiae</name>
    <dbReference type="NCBI Taxonomy" id="221725"/>
    <lineage>
        <taxon>Bacteria</taxon>
        <taxon>Bacillati</taxon>
        <taxon>Actinomycetota</taxon>
        <taxon>Actinomycetes</taxon>
        <taxon>Kitasatosporales</taxon>
        <taxon>Streptomycetaceae</taxon>
        <taxon>Kitasatospora</taxon>
    </lineage>
</organism>
<evidence type="ECO:0000256" key="5">
    <source>
        <dbReference type="SAM" id="Phobius"/>
    </source>
</evidence>
<evidence type="ECO:0000256" key="2">
    <source>
        <dbReference type="ARBA" id="ARBA00022692"/>
    </source>
</evidence>
<feature type="transmembrane region" description="Helical" evidence="5">
    <location>
        <begin position="83"/>
        <end position="101"/>
    </location>
</feature>
<feature type="transmembrane region" description="Helical" evidence="5">
    <location>
        <begin position="169"/>
        <end position="193"/>
    </location>
</feature>
<dbReference type="InterPro" id="IPR007269">
    <property type="entry name" value="ICMT_MeTrfase"/>
</dbReference>
<proteinExistence type="predicted"/>
<evidence type="ECO:0000256" key="3">
    <source>
        <dbReference type="ARBA" id="ARBA00022989"/>
    </source>
</evidence>
<dbReference type="PANTHER" id="PTHR12714">
    <property type="entry name" value="PROTEIN-S ISOPRENYLCYSTEINE O-METHYLTRANSFERASE"/>
    <property type="match status" value="1"/>
</dbReference>
<dbReference type="Gene3D" id="1.20.120.1630">
    <property type="match status" value="1"/>
</dbReference>
<protein>
    <recommendedName>
        <fullName evidence="8">Isoprenylcysteine carboxyl methyltransferase</fullName>
    </recommendedName>
</protein>
<keyword evidence="7" id="KW-1185">Reference proteome</keyword>
<evidence type="ECO:0000256" key="1">
    <source>
        <dbReference type="ARBA" id="ARBA00004141"/>
    </source>
</evidence>
<dbReference type="RefSeq" id="WP_344333765.1">
    <property type="nucleotide sequence ID" value="NZ_BAAAKJ010000140.1"/>
</dbReference>
<evidence type="ECO:0000313" key="6">
    <source>
        <dbReference type="EMBL" id="GAA1393926.1"/>
    </source>
</evidence>
<reference evidence="6 7" key="1">
    <citation type="journal article" date="2019" name="Int. J. Syst. Evol. Microbiol.">
        <title>The Global Catalogue of Microorganisms (GCM) 10K type strain sequencing project: providing services to taxonomists for standard genome sequencing and annotation.</title>
        <authorList>
            <consortium name="The Broad Institute Genomics Platform"/>
            <consortium name="The Broad Institute Genome Sequencing Center for Infectious Disease"/>
            <person name="Wu L."/>
            <person name="Ma J."/>
        </authorList>
    </citation>
    <scope>NUCLEOTIDE SEQUENCE [LARGE SCALE GENOMIC DNA]</scope>
    <source>
        <strain evidence="6 7">JCM 12393</strain>
    </source>
</reference>
<keyword evidence="2 5" id="KW-0812">Transmembrane</keyword>
<evidence type="ECO:0008006" key="8">
    <source>
        <dbReference type="Google" id="ProtNLM"/>
    </source>
</evidence>
<comment type="caution">
    <text evidence="6">The sequence shown here is derived from an EMBL/GenBank/DDBJ whole genome shotgun (WGS) entry which is preliminary data.</text>
</comment>
<comment type="subcellular location">
    <subcellularLocation>
        <location evidence="1">Membrane</location>
        <topology evidence="1">Multi-pass membrane protein</topology>
    </subcellularLocation>
</comment>
<feature type="transmembrane region" description="Helical" evidence="5">
    <location>
        <begin position="22"/>
        <end position="39"/>
    </location>
</feature>
<keyword evidence="4 5" id="KW-0472">Membrane</keyword>
<accession>A0ABN1XZL5</accession>
<feature type="transmembrane region" description="Helical" evidence="5">
    <location>
        <begin position="108"/>
        <end position="127"/>
    </location>
</feature>
<evidence type="ECO:0000313" key="7">
    <source>
        <dbReference type="Proteomes" id="UP001499863"/>
    </source>
</evidence>
<feature type="transmembrane region" description="Helical" evidence="5">
    <location>
        <begin position="46"/>
        <end position="63"/>
    </location>
</feature>
<sequence length="223" mass="23872">MSTVEPAAGTGPSSWAVRAPRLLFVVAVLAVGTGLVVHLRHAGDPVDLVAAVLAACYLGWLAVEIPVTFRTSGAAPRESATLLLYAAARIATVAAGVLGPLPWDTWSPLLLIPAAVFIGGVVLRQVAIHTLGRFYSHHVTRQSDHQVVTWGVYRFIRHPAYAGMLSAHLGFVAFFLNPLSAVLLVALAAAITFRIRTEERMLVNIPGYRAYADGHARLVPGLW</sequence>
<dbReference type="EMBL" id="BAAAKJ010000140">
    <property type="protein sequence ID" value="GAA1393926.1"/>
    <property type="molecule type" value="Genomic_DNA"/>
</dbReference>
<dbReference type="Proteomes" id="UP001499863">
    <property type="component" value="Unassembled WGS sequence"/>
</dbReference>
<gene>
    <name evidence="6" type="ORF">GCM10009639_27520</name>
</gene>